<evidence type="ECO:0000313" key="3">
    <source>
        <dbReference type="Proteomes" id="UP000518752"/>
    </source>
</evidence>
<name>A0A8H5HU52_9AGAR</name>
<feature type="compositionally biased region" description="Low complexity" evidence="1">
    <location>
        <begin position="459"/>
        <end position="472"/>
    </location>
</feature>
<protein>
    <submittedName>
        <fullName evidence="2">Uncharacterized protein</fullName>
    </submittedName>
</protein>
<keyword evidence="3" id="KW-1185">Reference proteome</keyword>
<comment type="caution">
    <text evidence="2">The sequence shown here is derived from an EMBL/GenBank/DDBJ whole genome shotgun (WGS) entry which is preliminary data.</text>
</comment>
<feature type="region of interest" description="Disordered" evidence="1">
    <location>
        <begin position="415"/>
        <end position="474"/>
    </location>
</feature>
<sequence length="551" mass="59532">MAAMVDRASSALHDLAPTPIVPQRRRREPSVEIIDVDQLDESQSTPRAGPSGAHSVNHTSPRQRRRFNPPSSDIVIIDSDDDDLDSLDLGPSSTSSQTQSRAQSLRPNTSETPVFPPMRRYPPPFPSDSGPVTANPMASDYERYLSANPRPPPTRHASGSRAPFASTSSATSTSRRAAALGIRAGGGIMTSAQVNAVQRRVERERLAQLRASGVLGPRFRARRLPPADDMHYIGVLRAFDPLDYLDFDLNVNGLVRYGPNFIHAAEKKPDEPDYLPEYTHAQAVPPGFLFDVDPSASEPSETPAVQLRIVSSKENPIVLDDEGEVIESFGASTSKAGNSVDVSPSSTSFICSNCLDPLLLGEGTSAHVMKLAASGLSVEKADTERRARRLWALRCGHLIDGKCLDILAYPPGALEESNNSDSKGKGKTKAVEPDDSDSDSDTENPPETYSNPIRSRLRSATATATADDPTSTQSIARRYLPAPIMHLFGGGSSPKVKPKPKRRRRGARKVQGTYTWSCPVAKCGKVHRSVKIDGVWGSEKENGEGAVALFI</sequence>
<feature type="compositionally biased region" description="Low complexity" evidence="1">
    <location>
        <begin position="160"/>
        <end position="176"/>
    </location>
</feature>
<feature type="compositionally biased region" description="Acidic residues" evidence="1">
    <location>
        <begin position="433"/>
        <end position="444"/>
    </location>
</feature>
<reference evidence="2 3" key="1">
    <citation type="journal article" date="2020" name="ISME J.">
        <title>Uncovering the hidden diversity of litter-decomposition mechanisms in mushroom-forming fungi.</title>
        <authorList>
            <person name="Floudas D."/>
            <person name="Bentzer J."/>
            <person name="Ahren D."/>
            <person name="Johansson T."/>
            <person name="Persson P."/>
            <person name="Tunlid A."/>
        </authorList>
    </citation>
    <scope>NUCLEOTIDE SEQUENCE [LARGE SCALE GENOMIC DNA]</scope>
    <source>
        <strain evidence="2 3">CBS 406.79</strain>
    </source>
</reference>
<accession>A0A8H5HU52</accession>
<dbReference type="Proteomes" id="UP000518752">
    <property type="component" value="Unassembled WGS sequence"/>
</dbReference>
<dbReference type="OrthoDB" id="2507647at2759"/>
<feature type="compositionally biased region" description="Basic residues" evidence="1">
    <location>
        <begin position="496"/>
        <end position="508"/>
    </location>
</feature>
<dbReference type="AlphaFoldDB" id="A0A8H5HU52"/>
<organism evidence="2 3">
    <name type="scientific">Collybiopsis confluens</name>
    <dbReference type="NCBI Taxonomy" id="2823264"/>
    <lineage>
        <taxon>Eukaryota</taxon>
        <taxon>Fungi</taxon>
        <taxon>Dikarya</taxon>
        <taxon>Basidiomycota</taxon>
        <taxon>Agaricomycotina</taxon>
        <taxon>Agaricomycetes</taxon>
        <taxon>Agaricomycetidae</taxon>
        <taxon>Agaricales</taxon>
        <taxon>Marasmiineae</taxon>
        <taxon>Omphalotaceae</taxon>
        <taxon>Collybiopsis</taxon>
    </lineage>
</organism>
<evidence type="ECO:0000256" key="1">
    <source>
        <dbReference type="SAM" id="MobiDB-lite"/>
    </source>
</evidence>
<feature type="region of interest" description="Disordered" evidence="1">
    <location>
        <begin position="1"/>
        <end position="176"/>
    </location>
</feature>
<gene>
    <name evidence="2" type="ORF">D9757_004159</name>
</gene>
<feature type="compositionally biased region" description="Polar residues" evidence="1">
    <location>
        <begin position="101"/>
        <end position="112"/>
    </location>
</feature>
<feature type="compositionally biased region" description="Low complexity" evidence="1">
    <location>
        <begin position="87"/>
        <end position="100"/>
    </location>
</feature>
<feature type="compositionally biased region" description="Pro residues" evidence="1">
    <location>
        <begin position="114"/>
        <end position="126"/>
    </location>
</feature>
<feature type="region of interest" description="Disordered" evidence="1">
    <location>
        <begin position="487"/>
        <end position="511"/>
    </location>
</feature>
<evidence type="ECO:0000313" key="2">
    <source>
        <dbReference type="EMBL" id="KAF5389641.1"/>
    </source>
</evidence>
<proteinExistence type="predicted"/>
<dbReference type="EMBL" id="JAACJN010000021">
    <property type="protein sequence ID" value="KAF5389641.1"/>
    <property type="molecule type" value="Genomic_DNA"/>
</dbReference>